<accession>A0A8J5F8R4</accession>
<organism evidence="2 3">
    <name type="scientific">Zingiber officinale</name>
    <name type="common">Ginger</name>
    <name type="synonym">Amomum zingiber</name>
    <dbReference type="NCBI Taxonomy" id="94328"/>
    <lineage>
        <taxon>Eukaryota</taxon>
        <taxon>Viridiplantae</taxon>
        <taxon>Streptophyta</taxon>
        <taxon>Embryophyta</taxon>
        <taxon>Tracheophyta</taxon>
        <taxon>Spermatophyta</taxon>
        <taxon>Magnoliopsida</taxon>
        <taxon>Liliopsida</taxon>
        <taxon>Zingiberales</taxon>
        <taxon>Zingiberaceae</taxon>
        <taxon>Zingiber</taxon>
    </lineage>
</organism>
<proteinExistence type="predicted"/>
<keyword evidence="3" id="KW-1185">Reference proteome</keyword>
<dbReference type="EMBL" id="JACMSC010000016">
    <property type="protein sequence ID" value="KAG6482320.1"/>
    <property type="molecule type" value="Genomic_DNA"/>
</dbReference>
<sequence>MTAAISMARVGSFEVEEDEEEPRSPSTPLVHSQVRRIREEDLRIGAVAGEGLSERVIRFHLALHHASVSADAAL</sequence>
<evidence type="ECO:0000313" key="2">
    <source>
        <dbReference type="EMBL" id="KAG6482320.1"/>
    </source>
</evidence>
<evidence type="ECO:0000313" key="3">
    <source>
        <dbReference type="Proteomes" id="UP000734854"/>
    </source>
</evidence>
<comment type="caution">
    <text evidence="2">The sequence shown here is derived from an EMBL/GenBank/DDBJ whole genome shotgun (WGS) entry which is preliminary data.</text>
</comment>
<dbReference type="AlphaFoldDB" id="A0A8J5F8R4"/>
<gene>
    <name evidence="2" type="ORF">ZIOFF_058951</name>
</gene>
<protein>
    <submittedName>
        <fullName evidence="2">Uncharacterized protein</fullName>
    </submittedName>
</protein>
<reference evidence="2 3" key="1">
    <citation type="submission" date="2020-08" db="EMBL/GenBank/DDBJ databases">
        <title>Plant Genome Project.</title>
        <authorList>
            <person name="Zhang R.-G."/>
        </authorList>
    </citation>
    <scope>NUCLEOTIDE SEQUENCE [LARGE SCALE GENOMIC DNA]</scope>
    <source>
        <tissue evidence="2">Rhizome</tissue>
    </source>
</reference>
<dbReference type="Proteomes" id="UP000734854">
    <property type="component" value="Unassembled WGS sequence"/>
</dbReference>
<feature type="region of interest" description="Disordered" evidence="1">
    <location>
        <begin position="1"/>
        <end position="32"/>
    </location>
</feature>
<name>A0A8J5F8R4_ZINOF</name>
<evidence type="ECO:0000256" key="1">
    <source>
        <dbReference type="SAM" id="MobiDB-lite"/>
    </source>
</evidence>